<dbReference type="SUPFAM" id="SSF56935">
    <property type="entry name" value="Porins"/>
    <property type="match status" value="1"/>
</dbReference>
<evidence type="ECO:0000256" key="5">
    <source>
        <dbReference type="ARBA" id="ARBA00022729"/>
    </source>
</evidence>
<evidence type="ECO:0000313" key="8">
    <source>
        <dbReference type="EMBL" id="MCW1884791.1"/>
    </source>
</evidence>
<dbReference type="EMBL" id="JAPDDS010000004">
    <property type="protein sequence ID" value="MCW1884791.1"/>
    <property type="molecule type" value="Genomic_DNA"/>
</dbReference>
<comment type="caution">
    <text evidence="8">The sequence shown here is derived from an EMBL/GenBank/DDBJ whole genome shotgun (WGS) entry which is preliminary data.</text>
</comment>
<keyword evidence="3" id="KW-1134">Transmembrane beta strand</keyword>
<dbReference type="PANTHER" id="PTHR35093">
    <property type="entry name" value="OUTER MEMBRANE PROTEIN NMB0088-RELATED"/>
    <property type="match status" value="1"/>
</dbReference>
<gene>
    <name evidence="8" type="ORF">OKA04_08630</name>
</gene>
<keyword evidence="9" id="KW-1185">Reference proteome</keyword>
<evidence type="ECO:0000256" key="1">
    <source>
        <dbReference type="ARBA" id="ARBA00004571"/>
    </source>
</evidence>
<keyword evidence="6" id="KW-0472">Membrane</keyword>
<comment type="subcellular location">
    <subcellularLocation>
        <location evidence="1">Cell outer membrane</location>
        <topology evidence="1">Multi-pass membrane protein</topology>
    </subcellularLocation>
</comment>
<comment type="similarity">
    <text evidence="2">Belongs to the OmpP1/FadL family.</text>
</comment>
<dbReference type="Gene3D" id="2.40.160.60">
    <property type="entry name" value="Outer membrane protein transport protein (OMPP1/FadL/TodX)"/>
    <property type="match status" value="1"/>
</dbReference>
<evidence type="ECO:0000256" key="7">
    <source>
        <dbReference type="ARBA" id="ARBA00023237"/>
    </source>
</evidence>
<evidence type="ECO:0000256" key="4">
    <source>
        <dbReference type="ARBA" id="ARBA00022692"/>
    </source>
</evidence>
<keyword evidence="4" id="KW-0812">Transmembrane</keyword>
<evidence type="ECO:0000256" key="2">
    <source>
        <dbReference type="ARBA" id="ARBA00008163"/>
    </source>
</evidence>
<evidence type="ECO:0000256" key="6">
    <source>
        <dbReference type="ARBA" id="ARBA00023136"/>
    </source>
</evidence>
<sequence length="407" mass="43797">MNTRLVLCSLGLVSPLCHGAGFQLHERSASGLGRAFSGEAAIADDASVIASNPAGMILLEDEWSFAIGTSAIFPEIEVSGTYAPPAPAPPGTVVPAHAGNVTDEAYIPYLYLAKRLNDDFSIGFGAYTTFGLKSDYPLSFPGRTVADFSELVSFNLNPSLAWRITDQWSIGAGYNALHGDGSLTATLPNGLPTLDLAGDDWGHGYNLGLLYQATESTRFGLHYRSKIDLELEGRAVSVIPAFNGRATLAVELPASVEFSAVHDFEDWSIHGDVLWTDWSTFQQLAPHIIGAPAQPPVTRENWKDTWRFAVGTTWRASETWTFRAGVAYDRAPANEADITLRIPDADRFWLSAGFSWEFTPCWTLDVGYTHIFADDVFITDGSAATGVFQGKAAGSGDIVSIGLSAGF</sequence>
<keyword evidence="7" id="KW-0998">Cell outer membrane</keyword>
<dbReference type="Pfam" id="PF03349">
    <property type="entry name" value="Toluene_X"/>
    <property type="match status" value="1"/>
</dbReference>
<dbReference type="InterPro" id="IPR005017">
    <property type="entry name" value="OMPP1/FadL/TodX"/>
</dbReference>
<keyword evidence="5" id="KW-0732">Signal</keyword>
<proteinExistence type="inferred from homology"/>
<reference evidence="8 9" key="1">
    <citation type="submission" date="2022-10" db="EMBL/GenBank/DDBJ databases">
        <title>Luteolibacter flavescens strain MCCC 1K03193, whole genome shotgun sequencing project.</title>
        <authorList>
            <person name="Zhao G."/>
            <person name="Shen L."/>
        </authorList>
    </citation>
    <scope>NUCLEOTIDE SEQUENCE [LARGE SCALE GENOMIC DNA]</scope>
    <source>
        <strain evidence="8 9">MCCC 1K03193</strain>
    </source>
</reference>
<evidence type="ECO:0000256" key="3">
    <source>
        <dbReference type="ARBA" id="ARBA00022452"/>
    </source>
</evidence>
<protein>
    <submittedName>
        <fullName evidence="8">Outer membrane protein transport protein</fullName>
    </submittedName>
</protein>
<dbReference type="Proteomes" id="UP001207930">
    <property type="component" value="Unassembled WGS sequence"/>
</dbReference>
<accession>A0ABT3FMJ0</accession>
<dbReference type="PANTHER" id="PTHR35093:SF8">
    <property type="entry name" value="OUTER MEMBRANE PROTEIN NMB0088-RELATED"/>
    <property type="match status" value="1"/>
</dbReference>
<name>A0ABT3FMJ0_9BACT</name>
<organism evidence="8 9">
    <name type="scientific">Luteolibacter flavescens</name>
    <dbReference type="NCBI Taxonomy" id="1859460"/>
    <lineage>
        <taxon>Bacteria</taxon>
        <taxon>Pseudomonadati</taxon>
        <taxon>Verrucomicrobiota</taxon>
        <taxon>Verrucomicrobiia</taxon>
        <taxon>Verrucomicrobiales</taxon>
        <taxon>Verrucomicrobiaceae</taxon>
        <taxon>Luteolibacter</taxon>
    </lineage>
</organism>
<evidence type="ECO:0000313" key="9">
    <source>
        <dbReference type="Proteomes" id="UP001207930"/>
    </source>
</evidence>